<dbReference type="EMBL" id="JAEVHL010000012">
    <property type="protein sequence ID" value="MBM0274821.1"/>
    <property type="molecule type" value="Genomic_DNA"/>
</dbReference>
<organism evidence="2 3">
    <name type="scientific">Micromonospora tarensis</name>
    <dbReference type="NCBI Taxonomy" id="2806100"/>
    <lineage>
        <taxon>Bacteria</taxon>
        <taxon>Bacillati</taxon>
        <taxon>Actinomycetota</taxon>
        <taxon>Actinomycetes</taxon>
        <taxon>Micromonosporales</taxon>
        <taxon>Micromonosporaceae</taxon>
        <taxon>Micromonospora</taxon>
    </lineage>
</organism>
<feature type="domain" description="HTH cro/C1-type" evidence="1">
    <location>
        <begin position="32"/>
        <end position="85"/>
    </location>
</feature>
<evidence type="ECO:0000313" key="2">
    <source>
        <dbReference type="EMBL" id="MBM0274821.1"/>
    </source>
</evidence>
<sequence length="516" mass="56000">MACSARPPRSVIVSAAPPPELAQARADLGKRLAEARKSAGYTQETLAPLTHYVRSTIANVERGRQSIGRDFWVRCDEILQTGGVLAVEYDRLRVLVTRSTAGHFDDGRARGATVATRTETPGPTALSLLAPQAANGDFAPQTYVVDLWAPAGRFFPGLAIPAFVHPAVAEDGRVLAAVPAGYCDDRLLRTPRRSLVVGRIETDQGAQLFGLDARHARQRLAQAPPDARLVIPQAYQLDELVLALLWAVANLDEALLADDARIEQATAELASYEQMSRSAVSHDLAADVSDVGRMWLGSVFCAGHIHRHAEALTSTPAYWTREQRGEEASTWLLFAHKLRYLDLTAARAGSHRIIRAFCIPRAAVDASPRGERILLLLAVALMESYGIEVVITDEPEYAGTPGFVTDSDRHAVLANWVGAQGIWHVDVSDDHRTVRQYGAAINHASGRSVIAAASPPARLRVLTEYLDLNWETLASRCRDLADQGCAAVVKPRSRHLSTAGIDRACRYLADAAALTD</sequence>
<proteinExistence type="predicted"/>
<keyword evidence="3" id="KW-1185">Reference proteome</keyword>
<dbReference type="SUPFAM" id="SSF47413">
    <property type="entry name" value="lambda repressor-like DNA-binding domains"/>
    <property type="match status" value="1"/>
</dbReference>
<name>A0ABS1YBP6_9ACTN</name>
<evidence type="ECO:0000259" key="1">
    <source>
        <dbReference type="PROSITE" id="PS50943"/>
    </source>
</evidence>
<accession>A0ABS1YBP6</accession>
<dbReference type="CDD" id="cd00093">
    <property type="entry name" value="HTH_XRE"/>
    <property type="match status" value="1"/>
</dbReference>
<dbReference type="PROSITE" id="PS50943">
    <property type="entry name" value="HTH_CROC1"/>
    <property type="match status" value="1"/>
</dbReference>
<dbReference type="Pfam" id="PF13560">
    <property type="entry name" value="HTH_31"/>
    <property type="match status" value="1"/>
</dbReference>
<dbReference type="Proteomes" id="UP000622245">
    <property type="component" value="Unassembled WGS sequence"/>
</dbReference>
<dbReference type="SMART" id="SM00530">
    <property type="entry name" value="HTH_XRE"/>
    <property type="match status" value="1"/>
</dbReference>
<comment type="caution">
    <text evidence="2">The sequence shown here is derived from an EMBL/GenBank/DDBJ whole genome shotgun (WGS) entry which is preliminary data.</text>
</comment>
<gene>
    <name evidence="2" type="ORF">JM949_04820</name>
</gene>
<evidence type="ECO:0000313" key="3">
    <source>
        <dbReference type="Proteomes" id="UP000622245"/>
    </source>
</evidence>
<dbReference type="Gene3D" id="1.10.260.40">
    <property type="entry name" value="lambda repressor-like DNA-binding domains"/>
    <property type="match status" value="1"/>
</dbReference>
<protein>
    <submittedName>
        <fullName evidence="2">Helix-turn-helix transcriptional regulator</fullName>
    </submittedName>
</protein>
<reference evidence="2 3" key="1">
    <citation type="submission" date="2021-01" db="EMBL/GenBank/DDBJ databases">
        <title>Draft genome sequence of Micromonospora sp. strain STR1s_6.</title>
        <authorList>
            <person name="Karlyshev A."/>
            <person name="Jawad R."/>
        </authorList>
    </citation>
    <scope>NUCLEOTIDE SEQUENCE [LARGE SCALE GENOMIC DNA]</scope>
    <source>
        <strain evidence="2 3">STR1S-6</strain>
    </source>
</reference>
<dbReference type="InterPro" id="IPR010982">
    <property type="entry name" value="Lambda_DNA-bd_dom_sf"/>
</dbReference>
<dbReference type="InterPro" id="IPR001387">
    <property type="entry name" value="Cro/C1-type_HTH"/>
</dbReference>